<dbReference type="Pfam" id="PF12837">
    <property type="entry name" value="Fer4_6"/>
    <property type="match status" value="1"/>
</dbReference>
<keyword evidence="2" id="KW-0408">Iron</keyword>
<dbReference type="Gene3D" id="2.30.110.10">
    <property type="entry name" value="Electron Transport, Fmn-binding Protein, Chain A"/>
    <property type="match status" value="1"/>
</dbReference>
<feature type="domain" description="4Fe-4S ferredoxin-type" evidence="4">
    <location>
        <begin position="194"/>
        <end position="223"/>
    </location>
</feature>
<evidence type="ECO:0000313" key="5">
    <source>
        <dbReference type="EMBL" id="VFQ46398.1"/>
    </source>
</evidence>
<sequence>MKRADVYEKFDAIGSLVFATVDKGVPQTRIAHLFAFDDEGLYFRTMVTKAFYKQLNDTELVSICGMYPTTTIAHDDEGMPSFEPGYTIRATGEVREIPLEALKAKAQGNEMFMLGVKDIEKYPAMTTFCLHRAWGEVFDFDFEKENRPHKLERTRFCFGGQQVPFQGMRITDVCMGCGACLERCSFTAIGREGDRCVIDPSRCDVCGDCYTVCPVDAVEIVIQDTLVRGTAGH</sequence>
<dbReference type="GO" id="GO:0046872">
    <property type="term" value="F:metal ion binding"/>
    <property type="evidence" value="ECO:0007669"/>
    <property type="project" value="UniProtKB-KW"/>
</dbReference>
<proteinExistence type="predicted"/>
<evidence type="ECO:0000256" key="2">
    <source>
        <dbReference type="ARBA" id="ARBA00023004"/>
    </source>
</evidence>
<dbReference type="Gene3D" id="3.30.70.20">
    <property type="match status" value="1"/>
</dbReference>
<feature type="domain" description="4Fe-4S ferredoxin-type" evidence="4">
    <location>
        <begin position="165"/>
        <end position="189"/>
    </location>
</feature>
<dbReference type="RefSeq" id="WP_180144055.1">
    <property type="nucleotide sequence ID" value="NZ_CAADHO010000009.1"/>
</dbReference>
<protein>
    <submittedName>
        <fullName evidence="5">Fmn-binding split barrel</fullName>
    </submittedName>
</protein>
<dbReference type="GO" id="GO:0051536">
    <property type="term" value="F:iron-sulfur cluster binding"/>
    <property type="evidence" value="ECO:0007669"/>
    <property type="project" value="UniProtKB-KW"/>
</dbReference>
<evidence type="ECO:0000256" key="3">
    <source>
        <dbReference type="ARBA" id="ARBA00023014"/>
    </source>
</evidence>
<evidence type="ECO:0000256" key="1">
    <source>
        <dbReference type="ARBA" id="ARBA00022723"/>
    </source>
</evidence>
<dbReference type="InterPro" id="IPR012349">
    <property type="entry name" value="Split_barrel_FMN-bd"/>
</dbReference>
<dbReference type="SUPFAM" id="SSF54862">
    <property type="entry name" value="4Fe-4S ferredoxins"/>
    <property type="match status" value="1"/>
</dbReference>
<accession>A0A4V6ILT5</accession>
<dbReference type="Proteomes" id="UP000507962">
    <property type="component" value="Unassembled WGS sequence"/>
</dbReference>
<dbReference type="SUPFAM" id="SSF50475">
    <property type="entry name" value="FMN-binding split barrel"/>
    <property type="match status" value="1"/>
</dbReference>
<keyword evidence="6" id="KW-1185">Reference proteome</keyword>
<evidence type="ECO:0000259" key="4">
    <source>
        <dbReference type="PROSITE" id="PS51379"/>
    </source>
</evidence>
<name>A0A4V6ILT5_9BACT</name>
<dbReference type="EMBL" id="CAADHO010000009">
    <property type="protein sequence ID" value="VFQ46398.1"/>
    <property type="molecule type" value="Genomic_DNA"/>
</dbReference>
<keyword evidence="3" id="KW-0411">Iron-sulfur</keyword>
<gene>
    <name evidence="5" type="ORF">MSL71_40620</name>
</gene>
<dbReference type="PROSITE" id="PS51379">
    <property type="entry name" value="4FE4S_FER_2"/>
    <property type="match status" value="2"/>
</dbReference>
<dbReference type="InterPro" id="IPR017900">
    <property type="entry name" value="4Fe4S_Fe_S_CS"/>
</dbReference>
<keyword evidence="1" id="KW-0479">Metal-binding</keyword>
<dbReference type="PROSITE" id="PS00198">
    <property type="entry name" value="4FE4S_FER_1"/>
    <property type="match status" value="1"/>
</dbReference>
<organism evidence="5 6">
    <name type="scientific">Desulfoluna butyratoxydans</name>
    <dbReference type="NCBI Taxonomy" id="231438"/>
    <lineage>
        <taxon>Bacteria</taxon>
        <taxon>Pseudomonadati</taxon>
        <taxon>Thermodesulfobacteriota</taxon>
        <taxon>Desulfobacteria</taxon>
        <taxon>Desulfobacterales</taxon>
        <taxon>Desulfolunaceae</taxon>
        <taxon>Desulfoluna</taxon>
    </lineage>
</organism>
<reference evidence="5 6" key="1">
    <citation type="submission" date="2019-03" db="EMBL/GenBank/DDBJ databases">
        <authorList>
            <person name="Nijsse B."/>
        </authorList>
    </citation>
    <scope>NUCLEOTIDE SEQUENCE [LARGE SCALE GENOMIC DNA]</scope>
    <source>
        <strain evidence="5">Desulfoluna butyratoxydans MSL71</strain>
    </source>
</reference>
<evidence type="ECO:0000313" key="6">
    <source>
        <dbReference type="Proteomes" id="UP000507962"/>
    </source>
</evidence>
<dbReference type="InterPro" id="IPR017896">
    <property type="entry name" value="4Fe4S_Fe-S-bd"/>
</dbReference>
<dbReference type="AlphaFoldDB" id="A0A4V6ILT5"/>